<dbReference type="Proteomes" id="UP000838100">
    <property type="component" value="Unassembled WGS sequence"/>
</dbReference>
<dbReference type="Gene3D" id="1.25.40.10">
    <property type="entry name" value="Tetratricopeptide repeat domain"/>
    <property type="match status" value="1"/>
</dbReference>
<evidence type="ECO:0008006" key="3">
    <source>
        <dbReference type="Google" id="ProtNLM"/>
    </source>
</evidence>
<keyword evidence="2" id="KW-1185">Reference proteome</keyword>
<organism evidence="1 2">
    <name type="scientific">Sinobacterium norvegicum</name>
    <dbReference type="NCBI Taxonomy" id="1641715"/>
    <lineage>
        <taxon>Bacteria</taxon>
        <taxon>Pseudomonadati</taxon>
        <taxon>Pseudomonadota</taxon>
        <taxon>Gammaproteobacteria</taxon>
        <taxon>Cellvibrionales</taxon>
        <taxon>Spongiibacteraceae</taxon>
        <taxon>Sinobacterium</taxon>
    </lineage>
</organism>
<protein>
    <recommendedName>
        <fullName evidence="3">Tetratricopeptide repeat protein</fullName>
    </recommendedName>
</protein>
<accession>A0ABM9AHN4</accession>
<evidence type="ECO:0000313" key="1">
    <source>
        <dbReference type="EMBL" id="CAH0992517.1"/>
    </source>
</evidence>
<proteinExistence type="predicted"/>
<dbReference type="RefSeq" id="WP_237445200.1">
    <property type="nucleotide sequence ID" value="NZ_CAKLPX010000003.1"/>
</dbReference>
<gene>
    <name evidence="1" type="ORF">SIN8267_02649</name>
</gene>
<dbReference type="InterPro" id="IPR011990">
    <property type="entry name" value="TPR-like_helical_dom_sf"/>
</dbReference>
<name>A0ABM9AHN4_9GAMM</name>
<dbReference type="SUPFAM" id="SSF48452">
    <property type="entry name" value="TPR-like"/>
    <property type="match status" value="1"/>
</dbReference>
<evidence type="ECO:0000313" key="2">
    <source>
        <dbReference type="Proteomes" id="UP000838100"/>
    </source>
</evidence>
<comment type="caution">
    <text evidence="1">The sequence shown here is derived from an EMBL/GenBank/DDBJ whole genome shotgun (WGS) entry which is preliminary data.</text>
</comment>
<dbReference type="EMBL" id="CAKLPX010000003">
    <property type="protein sequence ID" value="CAH0992517.1"/>
    <property type="molecule type" value="Genomic_DNA"/>
</dbReference>
<sequence length="583" mass="65986">MKLPSGNPMKPLMLLLISVFFLSVNAVANPVLVAYSEAEIEQQRQQLAYGEVLFHYYSQDYFSALIGQSYLRHQSNRLALSADGRVLEGGMLLSYGVADEAYTIFDQLLATNQPELTANRAWYYLAKLQYHKSNNTAALQSLSNVSGNIPADLHPQYHYLASLLNISGLHLTAAEGFLQGALKDTPYYPYLVFNIAIAKLRQGDTAAAARGLHEVAAIAGISVETAVLADRARHGLAQIAIGNKNYAEAWFQLQDIRTTGLYSNRGLLSYAWAAIKLKDFNQAVAALMALDNRSIAIAEVQEAKVLLGHLYEQQKAPRMALKHYLLAEKEFKHGVNLVNQAKAIIAKQDVPREFVTNLEAIMDESDWYGSQPTVDYSKLTPFLIDLMASNAFQETLRELADLYAIQKNLNYWHGQKQQHLLVVNNRDSIKAYNRVREVRDSSRNVSEQLAEQFAEFNLYTLVLEPEQKKRFTALQQSTGKQLVLLNSRINQLEQLKKPYVQLPENKVLVTDTHRRISQLQQRTDGYIRRLEPVMRQLVDAELDKHLDRMSYYWAQARLAKARLYDTTLMTLDQAKQGQQAVDS</sequence>
<reference evidence="1" key="1">
    <citation type="submission" date="2021-12" db="EMBL/GenBank/DDBJ databases">
        <authorList>
            <person name="Rodrigo-Torres L."/>
            <person name="Arahal R. D."/>
            <person name="Lucena T."/>
        </authorList>
    </citation>
    <scope>NUCLEOTIDE SEQUENCE</scope>
    <source>
        <strain evidence="1">CECT 8267</strain>
    </source>
</reference>